<dbReference type="Pfam" id="PF00990">
    <property type="entry name" value="GGDEF"/>
    <property type="match status" value="1"/>
</dbReference>
<dbReference type="PROSITE" id="PS50887">
    <property type="entry name" value="GGDEF"/>
    <property type="match status" value="1"/>
</dbReference>
<protein>
    <recommendedName>
        <fullName evidence="1">diguanylate cyclase</fullName>
        <ecNumber evidence="1">2.7.7.65</ecNumber>
    </recommendedName>
</protein>
<name>F8F3S9_GRAC1</name>
<dbReference type="NCBIfam" id="TIGR00254">
    <property type="entry name" value="GGDEF"/>
    <property type="match status" value="1"/>
</dbReference>
<dbReference type="eggNOG" id="COG3706">
    <property type="taxonomic scope" value="Bacteria"/>
</dbReference>
<dbReference type="PANTHER" id="PTHR45138:SF9">
    <property type="entry name" value="DIGUANYLATE CYCLASE DGCM-RELATED"/>
    <property type="match status" value="1"/>
</dbReference>
<dbReference type="CDD" id="cd01949">
    <property type="entry name" value="GGDEF"/>
    <property type="match status" value="1"/>
</dbReference>
<dbReference type="InterPro" id="IPR013783">
    <property type="entry name" value="Ig-like_fold"/>
</dbReference>
<dbReference type="InterPro" id="IPR050469">
    <property type="entry name" value="Diguanylate_Cyclase"/>
</dbReference>
<keyword evidence="3" id="KW-0812">Transmembrane</keyword>
<dbReference type="GO" id="GO:1902201">
    <property type="term" value="P:negative regulation of bacterial-type flagellum-dependent cell motility"/>
    <property type="evidence" value="ECO:0007669"/>
    <property type="project" value="TreeGrafter"/>
</dbReference>
<dbReference type="EMBL" id="CP002868">
    <property type="protein sequence ID" value="AEJ20448.1"/>
    <property type="molecule type" value="Genomic_DNA"/>
</dbReference>
<keyword evidence="3" id="KW-1133">Transmembrane helix</keyword>
<dbReference type="InterPro" id="IPR015943">
    <property type="entry name" value="WD40/YVTN_repeat-like_dom_sf"/>
</dbReference>
<dbReference type="Pfam" id="PF07494">
    <property type="entry name" value="Reg_prop"/>
    <property type="match status" value="8"/>
</dbReference>
<dbReference type="PANTHER" id="PTHR45138">
    <property type="entry name" value="REGULATORY COMPONENTS OF SENSORY TRANSDUCTION SYSTEM"/>
    <property type="match status" value="1"/>
</dbReference>
<dbReference type="GO" id="GO:0043709">
    <property type="term" value="P:cell adhesion involved in single-species biofilm formation"/>
    <property type="evidence" value="ECO:0007669"/>
    <property type="project" value="TreeGrafter"/>
</dbReference>
<dbReference type="Gene3D" id="3.30.70.270">
    <property type="match status" value="1"/>
</dbReference>
<evidence type="ECO:0000256" key="3">
    <source>
        <dbReference type="SAM" id="Phobius"/>
    </source>
</evidence>
<feature type="domain" description="GGDEF" evidence="4">
    <location>
        <begin position="855"/>
        <end position="991"/>
    </location>
</feature>
<dbReference type="Pfam" id="PF07495">
    <property type="entry name" value="Y_Y_Y"/>
    <property type="match status" value="1"/>
</dbReference>
<dbReference type="SUPFAM" id="SSF55073">
    <property type="entry name" value="Nucleotide cyclase"/>
    <property type="match status" value="1"/>
</dbReference>
<dbReference type="Gene3D" id="2.60.40.10">
    <property type="entry name" value="Immunoglobulins"/>
    <property type="match status" value="1"/>
</dbReference>
<evidence type="ECO:0000259" key="4">
    <source>
        <dbReference type="PROSITE" id="PS50887"/>
    </source>
</evidence>
<sequence length="991" mass="111772">MKKKQFIEILLFLVTILSYTLERPVFTIIGTRDGLPNSAVSAIVQDSKGFIWFGTQAGLVRYDGYSFKLYENEPFEENVLSHNQVQTLFLDGDILWIGTYGGLNRLDLKTNRLSSYVKDTARPESIQDNLVVSIARDVQGKLWVGTAQGLDQFDEQSGRFIHYGPKDDGTGIPRIMIRDLHLDRKGRLWVATSGKGLYLYQDTTDNFNHIKDDKNNPDALPSPYVMSISEDPEGQLWFATWYGGISVLTDPAAFRFKTIRFEDERLYFVNAQDQDLVYAGTWGGGLFVYSKSSGAIECIKSSYGTGSIPNDVVYSSLIDSQRILWIGTNGGGIARSESKKRRYRAYTANPENPGSLAPGKVTSILEDQQGLLWVGIYGSGLQVLDRTTDVLKQYRHHKNKQGSLPNDIVNTIYEDSRGVIWLATNEGLARYNRSTDSFITYLPDPANPDSISDSVIYALKEAPGYKLWIGTYTHGLELMDIERETFTHFPANSEDDRYPQDSLVYALEYDGVGNLWIGYNNGLDRYEQGRFIRYRYNRTNKTGISSNTIRHIYRDSLGTLWLGTVGGGLSRYVADKDQFIHLTKKEGIPHNTVRSIIEDDEGNLWVGTAIGIGYIDKQGLEFRGFSLFNDLKDREFHTGVCKTRDGRIFFGGQSALYEIDPRSAEKVKPPPELVISDITINSKSLWDDFSFSTPPYITSLELPYDKNNVSFFFSANDLQEPNRNLFSYKLEGFDKSWSIPSTDHVAYYTNLPGGTYLLKVRVANSEGVWNDDALNFPIKVASPPWLSFWAFLFYGCIILTIGYTIALMRSRKKLEEANRRLDTLTMKDGLTGISNRRHLDELLPRIVAEASRDKSPLSVFMLDIDCFKNYNDHYGHLKGDEVLKTVAALLADRAGRATDLVARYGGEEFIVLLPHTDKAGAEIMAKEILQNIRDLQIPHETSFVLPVLTISIGMVTLIPEPGQDPASIVEKADKALYQAKAEGRNCYRIFI</sequence>
<gene>
    <name evidence="5" type="ordered locus">Spica_2337</name>
</gene>
<dbReference type="SUPFAM" id="SSF63829">
    <property type="entry name" value="Calcium-dependent phosphotriesterase"/>
    <property type="match status" value="3"/>
</dbReference>
<dbReference type="InterPro" id="IPR029787">
    <property type="entry name" value="Nucleotide_cyclase"/>
</dbReference>
<dbReference type="AlphaFoldDB" id="F8F3S9"/>
<dbReference type="KEGG" id="scd:Spica_2337"/>
<dbReference type="GO" id="GO:0052621">
    <property type="term" value="F:diguanylate cyclase activity"/>
    <property type="evidence" value="ECO:0007669"/>
    <property type="project" value="UniProtKB-EC"/>
</dbReference>
<evidence type="ECO:0000313" key="5">
    <source>
        <dbReference type="EMBL" id="AEJ20448.1"/>
    </source>
</evidence>
<dbReference type="SMART" id="SM00267">
    <property type="entry name" value="GGDEF"/>
    <property type="match status" value="1"/>
</dbReference>
<feature type="transmembrane region" description="Helical" evidence="3">
    <location>
        <begin position="785"/>
        <end position="806"/>
    </location>
</feature>
<keyword evidence="3" id="KW-0472">Membrane</keyword>
<dbReference type="EC" id="2.7.7.65" evidence="1"/>
<organism evidence="5 6">
    <name type="scientific">Gracilinema caldarium (strain ATCC 51460 / DSM 7334 / H1)</name>
    <name type="common">Treponema caldarium</name>
    <dbReference type="NCBI Taxonomy" id="744872"/>
    <lineage>
        <taxon>Bacteria</taxon>
        <taxon>Pseudomonadati</taxon>
        <taxon>Spirochaetota</taxon>
        <taxon>Spirochaetia</taxon>
        <taxon>Spirochaetales</taxon>
        <taxon>Breznakiellaceae</taxon>
        <taxon>Gracilinema</taxon>
    </lineage>
</organism>
<dbReference type="InterPro" id="IPR043128">
    <property type="entry name" value="Rev_trsase/Diguanyl_cyclase"/>
</dbReference>
<dbReference type="FunFam" id="3.30.70.270:FF:000001">
    <property type="entry name" value="Diguanylate cyclase domain protein"/>
    <property type="match status" value="1"/>
</dbReference>
<accession>F8F3S9</accession>
<dbReference type="RefSeq" id="WP_013969729.1">
    <property type="nucleotide sequence ID" value="NC_015732.1"/>
</dbReference>
<dbReference type="eggNOG" id="COG3292">
    <property type="taxonomic scope" value="Bacteria"/>
</dbReference>
<dbReference type="InterPro" id="IPR011123">
    <property type="entry name" value="Y_Y_Y"/>
</dbReference>
<dbReference type="InterPro" id="IPR000160">
    <property type="entry name" value="GGDEF_dom"/>
</dbReference>
<dbReference type="Gene3D" id="2.130.10.10">
    <property type="entry name" value="YVTN repeat-like/Quinoprotein amine dehydrogenase"/>
    <property type="match status" value="2"/>
</dbReference>
<dbReference type="GO" id="GO:0005886">
    <property type="term" value="C:plasma membrane"/>
    <property type="evidence" value="ECO:0007669"/>
    <property type="project" value="TreeGrafter"/>
</dbReference>
<reference evidence="6" key="1">
    <citation type="journal article" date="2013" name="Stand. Genomic Sci.">
        <title>Genome sequence of the thermophilic fresh-water bacterium Spirochaeta caldaria type strain (H1(T)), reclassification of Spirochaeta caldaria, Spirochaeta stenostrepta, and Spirochaeta zuelzerae in the genus Treponema as Treponema caldaria comb. nov., Treponema stenostrepta comb. nov., and Treponema zuelzerae comb. nov., and emendation of the genus Treponema.</title>
        <authorList>
            <person name="Abt B."/>
            <person name="Goker M."/>
            <person name="Scheuner C."/>
            <person name="Han C."/>
            <person name="Lu M."/>
            <person name="Misra M."/>
            <person name="Lapidus A."/>
            <person name="Nolan M."/>
            <person name="Lucas S."/>
            <person name="Hammon N."/>
            <person name="Deshpande S."/>
            <person name="Cheng J.F."/>
            <person name="Tapia R."/>
            <person name="Goodwin L.A."/>
            <person name="Pitluck S."/>
            <person name="Liolios K."/>
            <person name="Pagani I."/>
            <person name="Ivanova N."/>
            <person name="Mavromatis K."/>
            <person name="Mikhailova N."/>
            <person name="Huntemann M."/>
            <person name="Pati A."/>
            <person name="Chen A."/>
            <person name="Palaniappan K."/>
            <person name="Land M."/>
            <person name="Hauser L."/>
            <person name="Jeffries C.D."/>
            <person name="Rohde M."/>
            <person name="Spring S."/>
            <person name="Gronow S."/>
            <person name="Detter J.C."/>
            <person name="Bristow J."/>
            <person name="Eisen J.A."/>
            <person name="Markowitz V."/>
            <person name="Hugenholtz P."/>
            <person name="Kyrpides N.C."/>
            <person name="Woyke T."/>
            <person name="Klenk H.P."/>
        </authorList>
    </citation>
    <scope>NUCLEOTIDE SEQUENCE</scope>
    <source>
        <strain evidence="6">ATCC 51460 / DSM 7334 / H1</strain>
    </source>
</reference>
<dbReference type="InterPro" id="IPR011110">
    <property type="entry name" value="Reg_prop"/>
</dbReference>
<comment type="catalytic activity">
    <reaction evidence="2">
        <text>2 GTP = 3',3'-c-di-GMP + 2 diphosphate</text>
        <dbReference type="Rhea" id="RHEA:24898"/>
        <dbReference type="ChEBI" id="CHEBI:33019"/>
        <dbReference type="ChEBI" id="CHEBI:37565"/>
        <dbReference type="ChEBI" id="CHEBI:58805"/>
        <dbReference type="EC" id="2.7.7.65"/>
    </reaction>
</comment>
<dbReference type="STRING" id="744872.Spica_2337"/>
<evidence type="ECO:0000256" key="2">
    <source>
        <dbReference type="ARBA" id="ARBA00034247"/>
    </source>
</evidence>
<dbReference type="HOGENOM" id="CLU_301465_0_0_12"/>
<keyword evidence="6" id="KW-1185">Reference proteome</keyword>
<evidence type="ECO:0000256" key="1">
    <source>
        <dbReference type="ARBA" id="ARBA00012528"/>
    </source>
</evidence>
<dbReference type="Proteomes" id="UP000000503">
    <property type="component" value="Chromosome"/>
</dbReference>
<evidence type="ECO:0000313" key="6">
    <source>
        <dbReference type="Proteomes" id="UP000000503"/>
    </source>
</evidence>
<dbReference type="OrthoDB" id="9813394at2"/>
<proteinExistence type="predicted"/>